<feature type="signal peptide" evidence="4">
    <location>
        <begin position="1"/>
        <end position="30"/>
    </location>
</feature>
<evidence type="ECO:0000256" key="1">
    <source>
        <dbReference type="ARBA" id="ARBA00004418"/>
    </source>
</evidence>
<dbReference type="NCBIfam" id="TIGR03427">
    <property type="entry name" value="ABC_peri_uca"/>
    <property type="match status" value="1"/>
</dbReference>
<proteinExistence type="inferred from homology"/>
<dbReference type="EMBL" id="QJUM01000021">
    <property type="protein sequence ID" value="TBV02998.1"/>
    <property type="molecule type" value="Genomic_DNA"/>
</dbReference>
<dbReference type="GO" id="GO:0016301">
    <property type="term" value="F:kinase activity"/>
    <property type="evidence" value="ECO:0007669"/>
    <property type="project" value="UniProtKB-KW"/>
</dbReference>
<evidence type="ECO:0000256" key="3">
    <source>
        <dbReference type="ARBA" id="ARBA00022729"/>
    </source>
</evidence>
<evidence type="ECO:0000313" key="8">
    <source>
        <dbReference type="Proteomes" id="UP000291334"/>
    </source>
</evidence>
<dbReference type="InterPro" id="IPR017793">
    <property type="entry name" value="ABC_transptr_urea-assoc_sub-bd"/>
</dbReference>
<dbReference type="PANTHER" id="PTHR30024:SF47">
    <property type="entry name" value="TAURINE-BINDING PERIPLASMIC PROTEIN"/>
    <property type="match status" value="1"/>
</dbReference>
<accession>A0A4Q9R1D6</accession>
<dbReference type="Proteomes" id="UP000291334">
    <property type="component" value="Unassembled WGS sequence"/>
</dbReference>
<dbReference type="OrthoDB" id="9780180at2"/>
<keyword evidence="3 4" id="KW-0732">Signal</keyword>
<name>A0A4Q9R1D6_9GAMM</name>
<feature type="domain" description="SsuA/THI5-like" evidence="5">
    <location>
        <begin position="61"/>
        <end position="241"/>
    </location>
</feature>
<dbReference type="RefSeq" id="WP_131175591.1">
    <property type="nucleotide sequence ID" value="NZ_QJUL01000015.1"/>
</dbReference>
<evidence type="ECO:0000259" key="5">
    <source>
        <dbReference type="Pfam" id="PF09084"/>
    </source>
</evidence>
<keyword evidence="6" id="KW-0808">Transferase</keyword>
<feature type="chain" id="PRO_5020456810" evidence="4">
    <location>
        <begin position="31"/>
        <end position="362"/>
    </location>
</feature>
<dbReference type="EMBL" id="QJUL01000015">
    <property type="protein sequence ID" value="TBU92590.1"/>
    <property type="molecule type" value="Genomic_DNA"/>
</dbReference>
<dbReference type="PANTHER" id="PTHR30024">
    <property type="entry name" value="ALIPHATIC SULFONATES-BINDING PROTEIN-RELATED"/>
    <property type="match status" value="1"/>
</dbReference>
<reference evidence="8 9" key="1">
    <citation type="submission" date="2018-06" db="EMBL/GenBank/DDBJ databases">
        <title>Three novel Pseudomonas species isolated from symptomatic oak.</title>
        <authorList>
            <person name="Bueno-Gonzalez V."/>
            <person name="Brady C."/>
        </authorList>
    </citation>
    <scope>NUCLEOTIDE SEQUENCE [LARGE SCALE GENOMIC DNA]</scope>
    <source>
        <strain evidence="7 8">P26B</strain>
        <strain evidence="6 9">P6B</strain>
    </source>
</reference>
<evidence type="ECO:0000256" key="2">
    <source>
        <dbReference type="ARBA" id="ARBA00010742"/>
    </source>
</evidence>
<protein>
    <submittedName>
        <fullName evidence="6">Lipid kinase</fullName>
    </submittedName>
</protein>
<dbReference type="Gene3D" id="3.40.190.10">
    <property type="entry name" value="Periplasmic binding protein-like II"/>
    <property type="match status" value="2"/>
</dbReference>
<dbReference type="GO" id="GO:0042597">
    <property type="term" value="C:periplasmic space"/>
    <property type="evidence" value="ECO:0007669"/>
    <property type="project" value="UniProtKB-SubCell"/>
</dbReference>
<dbReference type="AlphaFoldDB" id="A0A4Q9R1D6"/>
<organism evidence="6 9">
    <name type="scientific">Phytopseudomonas dryadis</name>
    <dbReference type="NCBI Taxonomy" id="2487520"/>
    <lineage>
        <taxon>Bacteria</taxon>
        <taxon>Pseudomonadati</taxon>
        <taxon>Pseudomonadota</taxon>
        <taxon>Gammaproteobacteria</taxon>
        <taxon>Pseudomonadales</taxon>
        <taxon>Pseudomonadaceae</taxon>
        <taxon>Phytopseudomonas</taxon>
    </lineage>
</organism>
<comment type="similarity">
    <text evidence="2">Belongs to the bacterial solute-binding protein SsuA/TauA family.</text>
</comment>
<dbReference type="InterPro" id="IPR015168">
    <property type="entry name" value="SsuA/THI5"/>
</dbReference>
<evidence type="ECO:0000313" key="7">
    <source>
        <dbReference type="EMBL" id="TBV02998.1"/>
    </source>
</evidence>
<dbReference type="Pfam" id="PF09084">
    <property type="entry name" value="NMT1"/>
    <property type="match status" value="1"/>
</dbReference>
<dbReference type="Proteomes" id="UP000293172">
    <property type="component" value="Unassembled WGS sequence"/>
</dbReference>
<evidence type="ECO:0000313" key="6">
    <source>
        <dbReference type="EMBL" id="TBU92590.1"/>
    </source>
</evidence>
<comment type="subcellular location">
    <subcellularLocation>
        <location evidence="1">Periplasm</location>
    </subcellularLocation>
</comment>
<dbReference type="SUPFAM" id="SSF53850">
    <property type="entry name" value="Periplasmic binding protein-like II"/>
    <property type="match status" value="1"/>
</dbReference>
<sequence>MQAQAFNHWGRRLFAVFTLALALLAQPALAKEQFRIAWVLYPGFMPLDYAQRSGILDKWAQQYGIDIEVVQVNDYIEAVNQYSAGEFDICLMATMDALTIPAASGVDSTVLNIVDYSNGNDAIILKHGQTLADIRGQRVNIVQFSISHYFLARALESVGLSERELTLVNTSDADMVSLYGQPSVSAMVTWNPMVSDILRRDDAHLVFDSRQMPGELTDAIVAHTATLEQNPALGKALIGAWFETLAVMRRDDEQGRQARETMGIAAGTDRAGYEQQLAATHLFYSAQEAVDFISDPQLAKTMARIAEFSFDKGLLGNAAPSAGAVGMAFTDGSVYGDPGNVKLRFDDRFLRMAVDGELRSTP</sequence>
<evidence type="ECO:0000313" key="9">
    <source>
        <dbReference type="Proteomes" id="UP000293172"/>
    </source>
</evidence>
<keyword evidence="8" id="KW-1185">Reference proteome</keyword>
<gene>
    <name evidence="7" type="ORF">DNK34_17235</name>
    <name evidence="6" type="ORF">DNK44_12580</name>
</gene>
<evidence type="ECO:0000256" key="4">
    <source>
        <dbReference type="SAM" id="SignalP"/>
    </source>
</evidence>
<keyword evidence="6" id="KW-0418">Kinase</keyword>
<comment type="caution">
    <text evidence="6">The sequence shown here is derived from an EMBL/GenBank/DDBJ whole genome shotgun (WGS) entry which is preliminary data.</text>
</comment>